<feature type="chain" id="PRO_5016134251" description="PBP family phospholipid-binding protein" evidence="1">
    <location>
        <begin position="27"/>
        <end position="171"/>
    </location>
</feature>
<dbReference type="AlphaFoldDB" id="A0A2V1ZUB6"/>
<dbReference type="Proteomes" id="UP000245655">
    <property type="component" value="Unassembled WGS sequence"/>
</dbReference>
<sequence>MKIFTLKSVTTLTALATLALSANAFAMDVKFNDAAWNGKKIPEGQQCLNYDGKNPATPSMTVSNIPMGAESLVFVYNDVSNKRMQHGGHGIVEFALPEGATSAEIPRVFGHTYEVPVGIEMIAEYRSRAGEAGGAYKPPCSGGKNHLYTVDVQAWQGDSVLAETTVEMGRY</sequence>
<keyword evidence="3" id="KW-1185">Reference proteome</keyword>
<gene>
    <name evidence="2" type="ORF">C8D84_11260</name>
</gene>
<evidence type="ECO:0000256" key="1">
    <source>
        <dbReference type="SAM" id="SignalP"/>
    </source>
</evidence>
<dbReference type="RefSeq" id="WP_109591909.1">
    <property type="nucleotide sequence ID" value="NZ_CAJGZY010000019.1"/>
</dbReference>
<reference evidence="2 3" key="1">
    <citation type="submission" date="2018-05" db="EMBL/GenBank/DDBJ databases">
        <title>Genomic Encyclopedia of Type Strains, Phase IV (KMG-IV): sequencing the most valuable type-strain genomes for metagenomic binning, comparative biology and taxonomic classification.</title>
        <authorList>
            <person name="Goeker M."/>
        </authorList>
    </citation>
    <scope>NUCLEOTIDE SEQUENCE [LARGE SCALE GENOMIC DNA]</scope>
    <source>
        <strain evidence="2 3">DSM 7229</strain>
    </source>
</reference>
<evidence type="ECO:0008006" key="4">
    <source>
        <dbReference type="Google" id="ProtNLM"/>
    </source>
</evidence>
<dbReference type="InterPro" id="IPR036610">
    <property type="entry name" value="PEBP-like_sf"/>
</dbReference>
<accession>A0A2V1ZUB6</accession>
<proteinExistence type="predicted"/>
<keyword evidence="1" id="KW-0732">Signal</keyword>
<evidence type="ECO:0000313" key="3">
    <source>
        <dbReference type="Proteomes" id="UP000245655"/>
    </source>
</evidence>
<dbReference type="EMBL" id="QGGM01000012">
    <property type="protein sequence ID" value="PWK08922.1"/>
    <property type="molecule type" value="Genomic_DNA"/>
</dbReference>
<feature type="signal peptide" evidence="1">
    <location>
        <begin position="1"/>
        <end position="26"/>
    </location>
</feature>
<name>A0A2V1ZUB6_PSYIM</name>
<organism evidence="2 3">
    <name type="scientific">Psychrobacter immobilis</name>
    <dbReference type="NCBI Taxonomy" id="498"/>
    <lineage>
        <taxon>Bacteria</taxon>
        <taxon>Pseudomonadati</taxon>
        <taxon>Pseudomonadota</taxon>
        <taxon>Gammaproteobacteria</taxon>
        <taxon>Moraxellales</taxon>
        <taxon>Moraxellaceae</taxon>
        <taxon>Psychrobacter</taxon>
    </lineage>
</organism>
<evidence type="ECO:0000313" key="2">
    <source>
        <dbReference type="EMBL" id="PWK08922.1"/>
    </source>
</evidence>
<protein>
    <recommendedName>
        <fullName evidence="4">PBP family phospholipid-binding protein</fullName>
    </recommendedName>
</protein>
<dbReference type="GeneID" id="60255789"/>
<dbReference type="Gene3D" id="3.90.280.10">
    <property type="entry name" value="PEBP-like"/>
    <property type="match status" value="1"/>
</dbReference>
<comment type="caution">
    <text evidence="2">The sequence shown here is derived from an EMBL/GenBank/DDBJ whole genome shotgun (WGS) entry which is preliminary data.</text>
</comment>